<dbReference type="Gene3D" id="1.10.150.130">
    <property type="match status" value="1"/>
</dbReference>
<dbReference type="InterPro" id="IPR010998">
    <property type="entry name" value="Integrase_recombinase_N"/>
</dbReference>
<keyword evidence="2" id="KW-0233">DNA recombination</keyword>
<dbReference type="Proteomes" id="UP000218366">
    <property type="component" value="Unassembled WGS sequence"/>
</dbReference>
<dbReference type="GO" id="GO:0003677">
    <property type="term" value="F:DNA binding"/>
    <property type="evidence" value="ECO:0007669"/>
    <property type="project" value="UniProtKB-KW"/>
</dbReference>
<keyword evidence="1" id="KW-0238">DNA-binding</keyword>
<dbReference type="SUPFAM" id="SSF56349">
    <property type="entry name" value="DNA breaking-rejoining enzymes"/>
    <property type="match status" value="1"/>
</dbReference>
<evidence type="ECO:0000313" key="5">
    <source>
        <dbReference type="Proteomes" id="UP000218366"/>
    </source>
</evidence>
<proteinExistence type="predicted"/>
<dbReference type="EMBL" id="NWMW01000001">
    <property type="protein sequence ID" value="PCD03872.1"/>
    <property type="molecule type" value="Genomic_DNA"/>
</dbReference>
<evidence type="ECO:0000256" key="1">
    <source>
        <dbReference type="ARBA" id="ARBA00023125"/>
    </source>
</evidence>
<evidence type="ECO:0000256" key="3">
    <source>
        <dbReference type="SAM" id="MobiDB-lite"/>
    </source>
</evidence>
<dbReference type="InterPro" id="IPR013762">
    <property type="entry name" value="Integrase-like_cat_sf"/>
</dbReference>
<dbReference type="RefSeq" id="WP_096342267.1">
    <property type="nucleotide sequence ID" value="NZ_NWMW01000001.1"/>
</dbReference>
<evidence type="ECO:0008006" key="6">
    <source>
        <dbReference type="Google" id="ProtNLM"/>
    </source>
</evidence>
<sequence length="354" mass="40605">MLLQEVVAQWLERHVSELSDGRRYADSVLNWERFWDQLRRQNQLPDPLVVSAINGRIVDAFIGFRRAEGATPPTISRDLAALRCPINWALKEEIITSAPRVKDVKGKDARKELEWSPEQVAVILEAAWANEARRHVHLFTLIHCSTHGRTEAIVELDADTQIRDGLIYFNRPGRVQTRKRRSIVPICPTLAPWLKDVRGKVIRYRVPTSDKTRAAGGPQFYERPTNEVRNAFRGVLLDAHARRPDLGFAKQAMDEAGRKLWLPPREKLRDQERRPKLQAIGSPNTLRHTIHTWHQRQGVPQAQIDAAAGHSSEQGSGANYTHMRPEYLREFIASTEAFWRAVDEHTSVHRRPIP</sequence>
<dbReference type="Gene3D" id="1.10.443.10">
    <property type="entry name" value="Intergrase catalytic core"/>
    <property type="match status" value="1"/>
</dbReference>
<dbReference type="GO" id="GO:0015074">
    <property type="term" value="P:DNA integration"/>
    <property type="evidence" value="ECO:0007669"/>
    <property type="project" value="InterPro"/>
</dbReference>
<protein>
    <recommendedName>
        <fullName evidence="6">Integrase</fullName>
    </recommendedName>
</protein>
<accession>A0A2A4B7D9</accession>
<dbReference type="OrthoDB" id="9808346at2"/>
<feature type="compositionally biased region" description="Basic and acidic residues" evidence="3">
    <location>
        <begin position="265"/>
        <end position="275"/>
    </location>
</feature>
<dbReference type="GO" id="GO:0006310">
    <property type="term" value="P:DNA recombination"/>
    <property type="evidence" value="ECO:0007669"/>
    <property type="project" value="UniProtKB-KW"/>
</dbReference>
<reference evidence="4 5" key="1">
    <citation type="submission" date="2017-09" db="EMBL/GenBank/DDBJ databases">
        <title>Sphingomonas spermidinifaciens 9NM-10, whole genome shotgun sequence.</title>
        <authorList>
            <person name="Feng G."/>
            <person name="Zhu H."/>
        </authorList>
    </citation>
    <scope>NUCLEOTIDE SEQUENCE [LARGE SCALE GENOMIC DNA]</scope>
    <source>
        <strain evidence="4 5">9NM-10</strain>
    </source>
</reference>
<dbReference type="AlphaFoldDB" id="A0A2A4B7D9"/>
<evidence type="ECO:0000256" key="2">
    <source>
        <dbReference type="ARBA" id="ARBA00023172"/>
    </source>
</evidence>
<name>A0A2A4B7D9_9SPHN</name>
<dbReference type="InterPro" id="IPR011010">
    <property type="entry name" value="DNA_brk_join_enz"/>
</dbReference>
<comment type="caution">
    <text evidence="4">The sequence shown here is derived from an EMBL/GenBank/DDBJ whole genome shotgun (WGS) entry which is preliminary data.</text>
</comment>
<keyword evidence="5" id="KW-1185">Reference proteome</keyword>
<gene>
    <name evidence="4" type="ORF">COC42_05950</name>
</gene>
<feature type="region of interest" description="Disordered" evidence="3">
    <location>
        <begin position="265"/>
        <end position="285"/>
    </location>
</feature>
<organism evidence="4 5">
    <name type="scientific">Sphingomonas spermidinifaciens</name>
    <dbReference type="NCBI Taxonomy" id="1141889"/>
    <lineage>
        <taxon>Bacteria</taxon>
        <taxon>Pseudomonadati</taxon>
        <taxon>Pseudomonadota</taxon>
        <taxon>Alphaproteobacteria</taxon>
        <taxon>Sphingomonadales</taxon>
        <taxon>Sphingomonadaceae</taxon>
        <taxon>Sphingomonas</taxon>
    </lineage>
</organism>
<evidence type="ECO:0000313" key="4">
    <source>
        <dbReference type="EMBL" id="PCD03872.1"/>
    </source>
</evidence>